<evidence type="ECO:0000313" key="1">
    <source>
        <dbReference type="EMBL" id="CEG50511.1"/>
    </source>
</evidence>
<dbReference type="EMBL" id="CCYD01000116">
    <property type="protein sequence ID" value="CEG50511.1"/>
    <property type="molecule type" value="Genomic_DNA"/>
</dbReference>
<accession>A0A0P1B9E6</accession>
<protein>
    <submittedName>
        <fullName evidence="1">Uncharacterized protein</fullName>
    </submittedName>
</protein>
<keyword evidence="2" id="KW-1185">Reference proteome</keyword>
<proteinExistence type="predicted"/>
<dbReference type="GeneID" id="36395705"/>
<reference evidence="2" key="1">
    <citation type="submission" date="2014-09" db="EMBL/GenBank/DDBJ databases">
        <authorList>
            <person name="Sharma Rahul"/>
            <person name="Thines Marco"/>
        </authorList>
    </citation>
    <scope>NUCLEOTIDE SEQUENCE [LARGE SCALE GENOMIC DNA]</scope>
</reference>
<dbReference type="AlphaFoldDB" id="A0A0P1B9E6"/>
<dbReference type="RefSeq" id="XP_024586880.1">
    <property type="nucleotide sequence ID" value="XM_024718446.1"/>
</dbReference>
<evidence type="ECO:0000313" key="2">
    <source>
        <dbReference type="Proteomes" id="UP000054928"/>
    </source>
</evidence>
<sequence length="60" mass="6583">MENVECKTLNRGVFRAVADETSMSDCVSRSLVLGLGKMGYCKMQVWVSKLLIVTTNVAAK</sequence>
<name>A0A0P1B9E6_PLAHL</name>
<organism evidence="1 2">
    <name type="scientific">Plasmopara halstedii</name>
    <name type="common">Downy mildew of sunflower</name>
    <dbReference type="NCBI Taxonomy" id="4781"/>
    <lineage>
        <taxon>Eukaryota</taxon>
        <taxon>Sar</taxon>
        <taxon>Stramenopiles</taxon>
        <taxon>Oomycota</taxon>
        <taxon>Peronosporomycetes</taxon>
        <taxon>Peronosporales</taxon>
        <taxon>Peronosporaceae</taxon>
        <taxon>Plasmopara</taxon>
    </lineage>
</organism>
<dbReference type="Proteomes" id="UP000054928">
    <property type="component" value="Unassembled WGS sequence"/>
</dbReference>